<dbReference type="OrthoDB" id="5657095at2"/>
<dbReference type="STRING" id="235279.HH_0126"/>
<dbReference type="PRINTS" id="PR01415">
    <property type="entry name" value="ANKYRIN"/>
</dbReference>
<dbReference type="Pfam" id="PF12796">
    <property type="entry name" value="Ank_2"/>
    <property type="match status" value="1"/>
</dbReference>
<keyword evidence="1" id="KW-0677">Repeat</keyword>
<evidence type="ECO:0000256" key="1">
    <source>
        <dbReference type="ARBA" id="ARBA00022737"/>
    </source>
</evidence>
<sequence>MKHFQGVRGILYIWFVLAALCYGANERYNHLLFSNNYTEVRKGINLGADIEARLRGSTPLYDAARKGNMEILYLLIERGADVNAVCHGETPLLKVVALNNLRFAQALINKGAKVRVADEHLGNTPLHYAVMRKNSEMIKLLLSNGADMYAENFKGDTPARYILANRSLPAVSIKNDDITLKASGFNLGQGSVNITISNESEKFATITYMALYINGDLISETEVNRKIPPRSSASVGSLSIPTDTYEAIRIKKSGASNIKYGFAVEYDLEGKNKNLYKKTSTELQLW</sequence>
<dbReference type="PANTHER" id="PTHR24171:SF9">
    <property type="entry name" value="ANKYRIN REPEAT DOMAIN-CONTAINING PROTEIN 39"/>
    <property type="match status" value="1"/>
</dbReference>
<keyword evidence="2 3" id="KW-0040">ANK repeat</keyword>
<dbReference type="Gene3D" id="1.25.40.20">
    <property type="entry name" value="Ankyrin repeat-containing domain"/>
    <property type="match status" value="1"/>
</dbReference>
<dbReference type="InterPro" id="IPR002110">
    <property type="entry name" value="Ankyrin_rpt"/>
</dbReference>
<dbReference type="EMBL" id="AE017125">
    <property type="protein sequence ID" value="AAP76723.1"/>
    <property type="molecule type" value="Genomic_DNA"/>
</dbReference>
<dbReference type="eggNOG" id="COG0666">
    <property type="taxonomic scope" value="Bacteria"/>
</dbReference>
<dbReference type="PANTHER" id="PTHR24171">
    <property type="entry name" value="ANKYRIN REPEAT DOMAIN-CONTAINING PROTEIN 39-RELATED"/>
    <property type="match status" value="1"/>
</dbReference>
<proteinExistence type="predicted"/>
<feature type="repeat" description="ANK" evidence="3">
    <location>
        <begin position="121"/>
        <end position="153"/>
    </location>
</feature>
<dbReference type="PROSITE" id="PS50297">
    <property type="entry name" value="ANK_REP_REGION"/>
    <property type="match status" value="3"/>
</dbReference>
<accession>Q7VJW7</accession>
<protein>
    <submittedName>
        <fullName evidence="4">Uncharacterized protein</fullName>
    </submittedName>
</protein>
<dbReference type="KEGG" id="hhe:HH_0126"/>
<evidence type="ECO:0000256" key="2">
    <source>
        <dbReference type="ARBA" id="ARBA00023043"/>
    </source>
</evidence>
<evidence type="ECO:0000256" key="3">
    <source>
        <dbReference type="PROSITE-ProRule" id="PRU00023"/>
    </source>
</evidence>
<dbReference type="Pfam" id="PF00023">
    <property type="entry name" value="Ank"/>
    <property type="match status" value="1"/>
</dbReference>
<organism evidence="4 5">
    <name type="scientific">Helicobacter hepaticus (strain ATCC 51449 / 3B1)</name>
    <dbReference type="NCBI Taxonomy" id="235279"/>
    <lineage>
        <taxon>Bacteria</taxon>
        <taxon>Pseudomonadati</taxon>
        <taxon>Campylobacterota</taxon>
        <taxon>Epsilonproteobacteria</taxon>
        <taxon>Campylobacterales</taxon>
        <taxon>Helicobacteraceae</taxon>
        <taxon>Helicobacter</taxon>
    </lineage>
</organism>
<name>Q7VJW7_HELHP</name>
<dbReference type="HOGENOM" id="CLU_1003880_0_0_7"/>
<feature type="repeat" description="ANK" evidence="3">
    <location>
        <begin position="55"/>
        <end position="87"/>
    </location>
</feature>
<gene>
    <name evidence="4" type="ordered locus">HH_0126</name>
</gene>
<dbReference type="InterPro" id="IPR036770">
    <property type="entry name" value="Ankyrin_rpt-contain_sf"/>
</dbReference>
<evidence type="ECO:0000313" key="5">
    <source>
        <dbReference type="Proteomes" id="UP000002495"/>
    </source>
</evidence>
<reference evidence="4 5" key="1">
    <citation type="journal article" date="2003" name="Proc. Natl. Acad. Sci. U.S.A.">
        <title>The complete genome sequence of the carcinogenic bacterium Helicobacter hepaticus.</title>
        <authorList>
            <person name="Suerbaum S."/>
            <person name="Josenhans C."/>
            <person name="Sterzenbach T."/>
            <person name="Drescher B."/>
            <person name="Brandt P."/>
            <person name="Bell M."/>
            <person name="Droege M."/>
            <person name="Fartmann B."/>
            <person name="Fischer H.-P."/>
            <person name="Ge Z."/>
            <person name="Hoerster A."/>
            <person name="Holland R."/>
            <person name="Klein K."/>
            <person name="Koenig J."/>
            <person name="Macko L."/>
            <person name="Mendz G.L."/>
            <person name="Nyakatura G."/>
            <person name="Schauer D.B."/>
            <person name="Shen Z."/>
            <person name="Weber J."/>
            <person name="Frosch M."/>
            <person name="Fox J.G."/>
        </authorList>
    </citation>
    <scope>NUCLEOTIDE SEQUENCE [LARGE SCALE GENOMIC DNA]</scope>
    <source>
        <strain evidence="5">ATCC 51449 / 3B1</strain>
    </source>
</reference>
<dbReference type="SMART" id="SM00248">
    <property type="entry name" value="ANK"/>
    <property type="match status" value="3"/>
</dbReference>
<feature type="repeat" description="ANK" evidence="3">
    <location>
        <begin position="87"/>
        <end position="119"/>
    </location>
</feature>
<keyword evidence="5" id="KW-1185">Reference proteome</keyword>
<dbReference type="RefSeq" id="WP_011114969.1">
    <property type="nucleotide sequence ID" value="NC_004917.1"/>
</dbReference>
<dbReference type="SUPFAM" id="SSF48403">
    <property type="entry name" value="Ankyrin repeat"/>
    <property type="match status" value="1"/>
</dbReference>
<dbReference type="AlphaFoldDB" id="Q7VJW7"/>
<dbReference type="Proteomes" id="UP000002495">
    <property type="component" value="Chromosome"/>
</dbReference>
<evidence type="ECO:0000313" key="4">
    <source>
        <dbReference type="EMBL" id="AAP76723.1"/>
    </source>
</evidence>
<dbReference type="PROSITE" id="PS50088">
    <property type="entry name" value="ANK_REPEAT"/>
    <property type="match status" value="3"/>
</dbReference>